<gene>
    <name evidence="1" type="ORF">RchiOBHm_Chr2g0175421</name>
</gene>
<reference evidence="1 2" key="1">
    <citation type="journal article" date="2018" name="Nat. Genet.">
        <title>The Rosa genome provides new insights in the design of modern roses.</title>
        <authorList>
            <person name="Bendahmane M."/>
        </authorList>
    </citation>
    <scope>NUCLEOTIDE SEQUENCE [LARGE SCALE GENOMIC DNA]</scope>
    <source>
        <strain evidence="2">cv. Old Blush</strain>
    </source>
</reference>
<dbReference type="STRING" id="74649.A0A2P6S6H5"/>
<name>A0A2P6S6H5_ROSCH</name>
<organism evidence="1 2">
    <name type="scientific">Rosa chinensis</name>
    <name type="common">China rose</name>
    <dbReference type="NCBI Taxonomy" id="74649"/>
    <lineage>
        <taxon>Eukaryota</taxon>
        <taxon>Viridiplantae</taxon>
        <taxon>Streptophyta</taxon>
        <taxon>Embryophyta</taxon>
        <taxon>Tracheophyta</taxon>
        <taxon>Spermatophyta</taxon>
        <taxon>Magnoliopsida</taxon>
        <taxon>eudicotyledons</taxon>
        <taxon>Gunneridae</taxon>
        <taxon>Pentapetalae</taxon>
        <taxon>rosids</taxon>
        <taxon>fabids</taxon>
        <taxon>Rosales</taxon>
        <taxon>Rosaceae</taxon>
        <taxon>Rosoideae</taxon>
        <taxon>Rosoideae incertae sedis</taxon>
        <taxon>Rosa</taxon>
    </lineage>
</organism>
<dbReference type="AlphaFoldDB" id="A0A2P6S6H5"/>
<evidence type="ECO:0000313" key="2">
    <source>
        <dbReference type="Proteomes" id="UP000238479"/>
    </source>
</evidence>
<protein>
    <submittedName>
        <fullName evidence="1">Uncharacterized protein</fullName>
    </submittedName>
</protein>
<dbReference type="EMBL" id="PDCK01000040">
    <property type="protein sequence ID" value="PRQ54249.1"/>
    <property type="molecule type" value="Genomic_DNA"/>
</dbReference>
<accession>A0A2P6S6H5</accession>
<sequence>MHTIGRIYVCSDDICFRSYCLIKQRVKYYIDAEAGIAYVAGTIHPDTLLRVLAKSGRHARLLWVDSGYRQQVLKEKSTSTSYGYGPNVQGKTSSSSHGYGPNCNNYGGDSYGQLLSRSYEQLDNQSTMVSHRFYDADTQCTIM</sequence>
<proteinExistence type="predicted"/>
<comment type="caution">
    <text evidence="1">The sequence shown here is derived from an EMBL/GenBank/DDBJ whole genome shotgun (WGS) entry which is preliminary data.</text>
</comment>
<evidence type="ECO:0000313" key="1">
    <source>
        <dbReference type="EMBL" id="PRQ54249.1"/>
    </source>
</evidence>
<keyword evidence="2" id="KW-1185">Reference proteome</keyword>
<dbReference type="Proteomes" id="UP000238479">
    <property type="component" value="Chromosome 2"/>
</dbReference>
<dbReference type="Gramene" id="PRQ54249">
    <property type="protein sequence ID" value="PRQ54249"/>
    <property type="gene ID" value="RchiOBHm_Chr2g0175421"/>
</dbReference>